<name>A0ABY6LHD6_9ARAC</name>
<proteinExistence type="inferred from homology"/>
<dbReference type="EMBL" id="CP092880">
    <property type="protein sequence ID" value="UYV79607.1"/>
    <property type="molecule type" value="Genomic_DNA"/>
</dbReference>
<dbReference type="PANTHER" id="PTHR22978:SF44">
    <property type="entry name" value="PROTEIN BTG3-LIKE PROTEIN"/>
    <property type="match status" value="1"/>
</dbReference>
<sequence>MKEEIDAAEKMEQFQARLTALLSRKYDGHWYPADPPRGQAYRCLRINQTDRREPLLVRASEESGLCYSDIKLPLELTVWIDPGEVICRFGENRGSYCNVATFKDGKMENFIDHINIEELEKTMEAVSEASYSSRRFKADAEPSFKGPEIHPPRKTYAEICTCGKKQMSSQTFRSTSWHAKHALRCYLVQLISLNDKGRLILLHPAMMVERRDLPLYVINVRTAVSFLAMHREVSAPFSSSLCHLEVPEVEEITFQKFRNSIRSSKWHV</sequence>
<evidence type="ECO:0000313" key="4">
    <source>
        <dbReference type="Proteomes" id="UP001235939"/>
    </source>
</evidence>
<dbReference type="PANTHER" id="PTHR22978">
    <property type="entry name" value="B-CELL TRANSLOCATION GENE"/>
    <property type="match status" value="1"/>
</dbReference>
<dbReference type="InterPro" id="IPR033332">
    <property type="entry name" value="BTG"/>
</dbReference>
<gene>
    <name evidence="3" type="ORF">LAZ67_18000018</name>
</gene>
<organism evidence="3 4">
    <name type="scientific">Cordylochernes scorpioides</name>
    <dbReference type="NCBI Taxonomy" id="51811"/>
    <lineage>
        <taxon>Eukaryota</taxon>
        <taxon>Metazoa</taxon>
        <taxon>Ecdysozoa</taxon>
        <taxon>Arthropoda</taxon>
        <taxon>Chelicerata</taxon>
        <taxon>Arachnida</taxon>
        <taxon>Pseudoscorpiones</taxon>
        <taxon>Cheliferoidea</taxon>
        <taxon>Chernetidae</taxon>
        <taxon>Cordylochernes</taxon>
    </lineage>
</organism>
<comment type="similarity">
    <text evidence="1">Belongs to the BTG family.</text>
</comment>
<feature type="domain" description="Anti-proliferative protein" evidence="2">
    <location>
        <begin position="1"/>
        <end position="92"/>
    </location>
</feature>
<dbReference type="Pfam" id="PF07742">
    <property type="entry name" value="BTG"/>
    <property type="match status" value="1"/>
</dbReference>
<protein>
    <submittedName>
        <fullName evidence="3">BTG4</fullName>
    </submittedName>
</protein>
<accession>A0ABY6LHD6</accession>
<evidence type="ECO:0000313" key="3">
    <source>
        <dbReference type="EMBL" id="UYV79607.1"/>
    </source>
</evidence>
<dbReference type="SMART" id="SM00099">
    <property type="entry name" value="btg1"/>
    <property type="match status" value="1"/>
</dbReference>
<keyword evidence="4" id="KW-1185">Reference proteome</keyword>
<dbReference type="Gene3D" id="3.90.640.90">
    <property type="entry name" value="Anti-proliferative protein, N-terminal domain"/>
    <property type="match status" value="1"/>
</dbReference>
<dbReference type="SUPFAM" id="SSF160696">
    <property type="entry name" value="BTG domain-like"/>
    <property type="match status" value="1"/>
</dbReference>
<dbReference type="Proteomes" id="UP001235939">
    <property type="component" value="Chromosome 18"/>
</dbReference>
<reference evidence="3 4" key="1">
    <citation type="submission" date="2022-01" db="EMBL/GenBank/DDBJ databases">
        <title>A chromosomal length assembly of Cordylochernes scorpioides.</title>
        <authorList>
            <person name="Zeh D."/>
            <person name="Zeh J."/>
        </authorList>
    </citation>
    <scope>NUCLEOTIDE SEQUENCE [LARGE SCALE GENOMIC DNA]</scope>
    <source>
        <strain evidence="3">IN4F17</strain>
        <tissue evidence="3">Whole Body</tissue>
    </source>
</reference>
<dbReference type="PRINTS" id="PR00310">
    <property type="entry name" value="ANTIPRLFBTG1"/>
</dbReference>
<evidence type="ECO:0000256" key="1">
    <source>
        <dbReference type="ARBA" id="ARBA00007989"/>
    </source>
</evidence>
<dbReference type="InterPro" id="IPR036054">
    <property type="entry name" value="BTG-like_sf"/>
</dbReference>
<dbReference type="InterPro" id="IPR002087">
    <property type="entry name" value="Anti_prolifrtn"/>
</dbReference>
<evidence type="ECO:0000259" key="2">
    <source>
        <dbReference type="SMART" id="SM00099"/>
    </source>
</evidence>